<evidence type="ECO:0000313" key="1">
    <source>
        <dbReference type="EMBL" id="OTF82677.1"/>
    </source>
</evidence>
<comment type="caution">
    <text evidence="1">The sequence shown here is derived from an EMBL/GenBank/DDBJ whole genome shotgun (WGS) entry which is preliminary data.</text>
</comment>
<dbReference type="Proteomes" id="UP000194236">
    <property type="component" value="Unassembled WGS sequence"/>
</dbReference>
<dbReference type="EMBL" id="MUJZ01007285">
    <property type="protein sequence ID" value="OTF82677.1"/>
    <property type="molecule type" value="Genomic_DNA"/>
</dbReference>
<gene>
    <name evidence="1" type="ORF">BLA29_012986</name>
</gene>
<dbReference type="AlphaFoldDB" id="A0A1Y3BRH6"/>
<sequence length="17" mass="2347">MKHCKELWIYWPIYWIH</sequence>
<protein>
    <submittedName>
        <fullName evidence="1">Uncharacterized protein</fullName>
    </submittedName>
</protein>
<proteinExistence type="predicted"/>
<name>A0A1Y3BRH6_EURMA</name>
<reference evidence="1 2" key="1">
    <citation type="submission" date="2017-03" db="EMBL/GenBank/DDBJ databases">
        <title>Genome Survey of Euroglyphus maynei.</title>
        <authorList>
            <person name="Arlian L.G."/>
            <person name="Morgan M.S."/>
            <person name="Rider S.D."/>
        </authorList>
    </citation>
    <scope>NUCLEOTIDE SEQUENCE [LARGE SCALE GENOMIC DNA]</scope>
    <source>
        <strain evidence="1">Arlian Lab</strain>
        <tissue evidence="1">Whole body</tissue>
    </source>
</reference>
<keyword evidence="2" id="KW-1185">Reference proteome</keyword>
<evidence type="ECO:0000313" key="2">
    <source>
        <dbReference type="Proteomes" id="UP000194236"/>
    </source>
</evidence>
<organism evidence="1 2">
    <name type="scientific">Euroglyphus maynei</name>
    <name type="common">Mayne's house dust mite</name>
    <dbReference type="NCBI Taxonomy" id="6958"/>
    <lineage>
        <taxon>Eukaryota</taxon>
        <taxon>Metazoa</taxon>
        <taxon>Ecdysozoa</taxon>
        <taxon>Arthropoda</taxon>
        <taxon>Chelicerata</taxon>
        <taxon>Arachnida</taxon>
        <taxon>Acari</taxon>
        <taxon>Acariformes</taxon>
        <taxon>Sarcoptiformes</taxon>
        <taxon>Astigmata</taxon>
        <taxon>Psoroptidia</taxon>
        <taxon>Analgoidea</taxon>
        <taxon>Pyroglyphidae</taxon>
        <taxon>Pyroglyphinae</taxon>
        <taxon>Euroglyphus</taxon>
    </lineage>
</organism>
<accession>A0A1Y3BRH6</accession>